<reference evidence="3" key="1">
    <citation type="submission" date="2022-03" db="EMBL/GenBank/DDBJ databases">
        <authorList>
            <person name="Sayadi A."/>
        </authorList>
    </citation>
    <scope>NUCLEOTIDE SEQUENCE</scope>
</reference>
<evidence type="ECO:0000313" key="4">
    <source>
        <dbReference type="Proteomes" id="UP001152888"/>
    </source>
</evidence>
<feature type="region of interest" description="Disordered" evidence="1">
    <location>
        <begin position="187"/>
        <end position="215"/>
    </location>
</feature>
<sequence length="224" mass="26245">MPTCPLCIFPNFWTDQLGDYLQIMFMFTFRFLILHGLLVIFLFKQQRAKRMEAIKTFQKVTGKREQKSMLKKACGKIFEMISKGRAKLDTRPIVQGETTFPLDRDMQEALYEVLKNTAMFSEIVLRFTEIAKSFLSSNDEWSATYQWGLAYCNHMKHLLDSTAFYATNYAAQELNYVERHPQYVNPYSKDKKSEVTSTTKPPRKTRKPTIKKGPRLHVPFKVEL</sequence>
<organism evidence="3 4">
    <name type="scientific">Acanthoscelides obtectus</name>
    <name type="common">Bean weevil</name>
    <name type="synonym">Bruchus obtectus</name>
    <dbReference type="NCBI Taxonomy" id="200917"/>
    <lineage>
        <taxon>Eukaryota</taxon>
        <taxon>Metazoa</taxon>
        <taxon>Ecdysozoa</taxon>
        <taxon>Arthropoda</taxon>
        <taxon>Hexapoda</taxon>
        <taxon>Insecta</taxon>
        <taxon>Pterygota</taxon>
        <taxon>Neoptera</taxon>
        <taxon>Endopterygota</taxon>
        <taxon>Coleoptera</taxon>
        <taxon>Polyphaga</taxon>
        <taxon>Cucujiformia</taxon>
        <taxon>Chrysomeloidea</taxon>
        <taxon>Chrysomelidae</taxon>
        <taxon>Bruchinae</taxon>
        <taxon>Bruchini</taxon>
        <taxon>Acanthoscelides</taxon>
    </lineage>
</organism>
<evidence type="ECO:0000313" key="3">
    <source>
        <dbReference type="EMBL" id="CAH1996284.1"/>
    </source>
</evidence>
<evidence type="ECO:0000256" key="2">
    <source>
        <dbReference type="SAM" id="Phobius"/>
    </source>
</evidence>
<evidence type="ECO:0000256" key="1">
    <source>
        <dbReference type="SAM" id="MobiDB-lite"/>
    </source>
</evidence>
<dbReference type="PANTHER" id="PTHR14735:SF1">
    <property type="entry name" value="COILED-COIL DOMAIN-CONTAINING PROTEIN 134"/>
    <property type="match status" value="1"/>
</dbReference>
<keyword evidence="2" id="KW-1133">Transmembrane helix</keyword>
<keyword evidence="2" id="KW-0472">Membrane</keyword>
<keyword evidence="4" id="KW-1185">Reference proteome</keyword>
<dbReference type="AlphaFoldDB" id="A0A9P0LK98"/>
<name>A0A9P0LK98_ACAOB</name>
<dbReference type="Proteomes" id="UP001152888">
    <property type="component" value="Unassembled WGS sequence"/>
</dbReference>
<dbReference type="Pfam" id="PF15002">
    <property type="entry name" value="ERK-JNK_inhib"/>
    <property type="match status" value="1"/>
</dbReference>
<protein>
    <submittedName>
        <fullName evidence="3">Uncharacterized protein</fullName>
    </submittedName>
</protein>
<comment type="caution">
    <text evidence="3">The sequence shown here is derived from an EMBL/GenBank/DDBJ whole genome shotgun (WGS) entry which is preliminary data.</text>
</comment>
<dbReference type="PANTHER" id="PTHR14735">
    <property type="entry name" value="COILED-COIL DOMAIN-CONTAINING PROTEIN 134"/>
    <property type="match status" value="1"/>
</dbReference>
<feature type="compositionally biased region" description="Basic residues" evidence="1">
    <location>
        <begin position="201"/>
        <end position="215"/>
    </location>
</feature>
<accession>A0A9P0LK98</accession>
<proteinExistence type="predicted"/>
<dbReference type="OrthoDB" id="5962932at2759"/>
<keyword evidence="2" id="KW-0812">Transmembrane</keyword>
<dbReference type="EMBL" id="CAKOFQ010007256">
    <property type="protein sequence ID" value="CAH1996284.1"/>
    <property type="molecule type" value="Genomic_DNA"/>
</dbReference>
<feature type="transmembrane region" description="Helical" evidence="2">
    <location>
        <begin position="20"/>
        <end position="43"/>
    </location>
</feature>
<dbReference type="InterPro" id="IPR026321">
    <property type="entry name" value="CC134"/>
</dbReference>
<gene>
    <name evidence="3" type="ORF">ACAOBT_LOCUS23136</name>
</gene>